<dbReference type="AlphaFoldDB" id="A0A1V8YYV9"/>
<dbReference type="NCBIfam" id="TIGR00004">
    <property type="entry name" value="Rid family detoxifying hydrolase"/>
    <property type="match status" value="1"/>
</dbReference>
<dbReference type="RefSeq" id="WP_003126645.1">
    <property type="nucleotide sequence ID" value="NZ_BTSN01000005.1"/>
</dbReference>
<evidence type="ECO:0000313" key="5">
    <source>
        <dbReference type="EMBL" id="MXS26303.1"/>
    </source>
</evidence>
<evidence type="ECO:0000313" key="10">
    <source>
        <dbReference type="Proteomes" id="UP000516696"/>
    </source>
</evidence>
<dbReference type="EMBL" id="JASUBT010000009">
    <property type="protein sequence ID" value="MDL4936703.1"/>
    <property type="molecule type" value="Genomic_DNA"/>
</dbReference>
<dbReference type="InterPro" id="IPR006175">
    <property type="entry name" value="YjgF/YER057c/UK114"/>
</dbReference>
<keyword evidence="7" id="KW-0378">Hydrolase</keyword>
<name>A0A1V8YYV9_ENTGA</name>
<organism evidence="7 8">
    <name type="scientific">Enterococcus gallinarum</name>
    <dbReference type="NCBI Taxonomy" id="1353"/>
    <lineage>
        <taxon>Bacteria</taxon>
        <taxon>Bacillati</taxon>
        <taxon>Bacillota</taxon>
        <taxon>Bacilli</taxon>
        <taxon>Lactobacillales</taxon>
        <taxon>Enterococcaceae</taxon>
        <taxon>Enterococcus</taxon>
    </lineage>
</organism>
<evidence type="ECO:0000313" key="12">
    <source>
        <dbReference type="Proteomes" id="UP001241571"/>
    </source>
</evidence>
<dbReference type="PROSITE" id="PS01094">
    <property type="entry name" value="UPF0076"/>
    <property type="match status" value="1"/>
</dbReference>
<dbReference type="InterPro" id="IPR019897">
    <property type="entry name" value="RidA_CS"/>
</dbReference>
<evidence type="ECO:0000313" key="8">
    <source>
        <dbReference type="Proteomes" id="UP000254807"/>
    </source>
</evidence>
<dbReference type="EMBL" id="JABXJK010000075">
    <property type="protein sequence ID" value="MBA0973642.1"/>
    <property type="molecule type" value="Genomic_DNA"/>
</dbReference>
<evidence type="ECO:0000313" key="2">
    <source>
        <dbReference type="EMBL" id="MBA0973642.1"/>
    </source>
</evidence>
<dbReference type="GO" id="GO:0005829">
    <property type="term" value="C:cytosol"/>
    <property type="evidence" value="ECO:0007669"/>
    <property type="project" value="TreeGrafter"/>
</dbReference>
<dbReference type="InterPro" id="IPR006056">
    <property type="entry name" value="RidA"/>
</dbReference>
<reference evidence="5 9" key="2">
    <citation type="submission" date="2019-04" db="EMBL/GenBank/DDBJ databases">
        <title>Step-wise assembly of the neonatal virome modulated by breast feeding.</title>
        <authorList>
            <person name="Liang G."/>
            <person name="Bushman F."/>
        </authorList>
    </citation>
    <scope>NUCLEOTIDE SEQUENCE [LARGE SCALE GENOMIC DNA]</scope>
    <source>
        <strain evidence="5 9">E3404</strain>
    </source>
</reference>
<dbReference type="SUPFAM" id="SSF55298">
    <property type="entry name" value="YjgF-like"/>
    <property type="match status" value="1"/>
</dbReference>
<evidence type="ECO:0000313" key="7">
    <source>
        <dbReference type="EMBL" id="STD82335.1"/>
    </source>
</evidence>
<accession>A0A1V8YYV9</accession>
<dbReference type="PANTHER" id="PTHR11803">
    <property type="entry name" value="2-IMINOBUTANOATE/2-IMINOPROPANOATE DEAMINASE RIDA"/>
    <property type="match status" value="1"/>
</dbReference>
<dbReference type="EC" id="3.5.4.-" evidence="7"/>
<reference evidence="4" key="5">
    <citation type="submission" date="2023-03" db="EMBL/GenBank/DDBJ databases">
        <authorList>
            <person name="Shen W."/>
            <person name="Cai J."/>
        </authorList>
    </citation>
    <scope>NUCLEOTIDE SEQUENCE</scope>
    <source>
        <strain evidence="4">K69-2</strain>
    </source>
</reference>
<dbReference type="Proteomes" id="UP000516696">
    <property type="component" value="Chromosome"/>
</dbReference>
<dbReference type="EMBL" id="CP050485">
    <property type="protein sequence ID" value="QOG27466.1"/>
    <property type="molecule type" value="Genomic_DNA"/>
</dbReference>
<dbReference type="EMBL" id="UFYW01000001">
    <property type="protein sequence ID" value="STD82335.1"/>
    <property type="molecule type" value="Genomic_DNA"/>
</dbReference>
<evidence type="ECO:0000313" key="9">
    <source>
        <dbReference type="Proteomes" id="UP000439965"/>
    </source>
</evidence>
<dbReference type="Gene3D" id="3.30.1330.40">
    <property type="entry name" value="RutC-like"/>
    <property type="match status" value="1"/>
</dbReference>
<evidence type="ECO:0000313" key="11">
    <source>
        <dbReference type="Proteomes" id="UP000571857"/>
    </source>
</evidence>
<sequence>MKIISTDKAPQAIGPYVQARIANGFLFASGQVPLDPVTGEVVGATIEVQTQQVLKNIEAILTAAGITPDEIVKTTCFLKNMDDFVPFNNTYSTLFHEHLPARSAVEVARLPKDVLVEVEIIAVVAQ</sequence>
<dbReference type="Proteomes" id="UP000254807">
    <property type="component" value="Unassembled WGS sequence"/>
</dbReference>
<comment type="similarity">
    <text evidence="1">Belongs to the RutC family.</text>
</comment>
<evidence type="ECO:0000313" key="4">
    <source>
        <dbReference type="EMBL" id="MDT2690428.1"/>
    </source>
</evidence>
<proteinExistence type="inferred from homology"/>
<dbReference type="FunFam" id="3.30.1330.40:FF:000001">
    <property type="entry name" value="L-PSP family endoribonuclease"/>
    <property type="match status" value="1"/>
</dbReference>
<reference evidence="2 11" key="4">
    <citation type="submission" date="2020-06" db="EMBL/GenBank/DDBJ databases">
        <title>Crossreactivity between MHC class I-restricted antigens from cancer cells and an enterococcal bacteriophage.</title>
        <authorList>
            <person name="Fluckiger A."/>
            <person name="Daillere R."/>
            <person name="Sassi M."/>
            <person name="Cattoir V."/>
            <person name="Kroemer G."/>
            <person name="Zitvogel L."/>
        </authorList>
    </citation>
    <scope>NUCLEOTIDE SEQUENCE [LARGE SCALE GENOMIC DNA]</scope>
    <source>
        <strain evidence="2 11">EG4</strain>
    </source>
</reference>
<dbReference type="GeneID" id="93224232"/>
<dbReference type="InterPro" id="IPR035959">
    <property type="entry name" value="RutC-like_sf"/>
</dbReference>
<dbReference type="Proteomes" id="UP000571857">
    <property type="component" value="Unassembled WGS sequence"/>
</dbReference>
<protein>
    <submittedName>
        <fullName evidence="5">Regulator</fullName>
    </submittedName>
    <submittedName>
        <fullName evidence="2">RidA family protein</fullName>
    </submittedName>
    <submittedName>
        <fullName evidence="7">TdcF protein</fullName>
        <ecNumber evidence="7">3.5.4.-</ecNumber>
    </submittedName>
</protein>
<reference evidence="6 10" key="3">
    <citation type="submission" date="2020-03" db="EMBL/GenBank/DDBJ databases">
        <title>Characterization of ganglioside-mimicking enterococci.</title>
        <authorList>
            <person name="Patry R.T."/>
            <person name="Nothaft H."/>
            <person name="Bridger R."/>
            <person name="Shajahan A."/>
            <person name="Huynh S."/>
            <person name="Sanchez S."/>
            <person name="Azadi P."/>
            <person name="Cooper K."/>
            <person name="Miller W.G."/>
            <person name="Parker C.T."/>
            <person name="Wells L."/>
            <person name="Szymanski C.M."/>
        </authorList>
    </citation>
    <scope>NUCLEOTIDE SEQUENCE [LARGE SCALE GENOMIC DNA]</scope>
    <source>
        <strain evidence="6 10">EGM181</strain>
    </source>
</reference>
<dbReference type="CDD" id="cd00448">
    <property type="entry name" value="YjgF_YER057c_UK114_family"/>
    <property type="match status" value="1"/>
</dbReference>
<dbReference type="GO" id="GO:0019239">
    <property type="term" value="F:deaminase activity"/>
    <property type="evidence" value="ECO:0007669"/>
    <property type="project" value="TreeGrafter"/>
</dbReference>
<dbReference type="Proteomes" id="UP001183682">
    <property type="component" value="Unassembled WGS sequence"/>
</dbReference>
<reference evidence="3 12" key="6">
    <citation type="submission" date="2023-06" db="EMBL/GenBank/DDBJ databases">
        <title>Acute promotion of culturable opportunistic pathogens and persistent increase of antibiotic resistance following antibiotic exposure in mouse gut microbiota.</title>
        <authorList>
            <person name="Li L."/>
            <person name="Wang B."/>
            <person name="Sun Y."/>
            <person name="Wang M."/>
            <person name="Xu H."/>
        </authorList>
    </citation>
    <scope>NUCLEOTIDE SEQUENCE [LARGE SCALE GENOMIC DNA]</scope>
    <source>
        <strain evidence="3 12">CRI2_2</strain>
    </source>
</reference>
<dbReference type="Proteomes" id="UP000439965">
    <property type="component" value="Unassembled WGS sequence"/>
</dbReference>
<evidence type="ECO:0000256" key="1">
    <source>
        <dbReference type="ARBA" id="ARBA00010552"/>
    </source>
</evidence>
<dbReference type="EMBL" id="JARPZN010000005">
    <property type="protein sequence ID" value="MDT2690428.1"/>
    <property type="molecule type" value="Genomic_DNA"/>
</dbReference>
<dbReference type="PANTHER" id="PTHR11803:SF39">
    <property type="entry name" value="2-IMINOBUTANOATE_2-IMINOPROPANOATE DEAMINASE"/>
    <property type="match status" value="1"/>
</dbReference>
<dbReference type="Pfam" id="PF01042">
    <property type="entry name" value="Ribonuc_L-PSP"/>
    <property type="match status" value="1"/>
</dbReference>
<evidence type="ECO:0000313" key="3">
    <source>
        <dbReference type="EMBL" id="MDL4936703.1"/>
    </source>
</evidence>
<dbReference type="Proteomes" id="UP001241571">
    <property type="component" value="Unassembled WGS sequence"/>
</dbReference>
<reference evidence="7 8" key="1">
    <citation type="submission" date="2018-06" db="EMBL/GenBank/DDBJ databases">
        <authorList>
            <consortium name="Pathogen Informatics"/>
            <person name="Doyle S."/>
        </authorList>
    </citation>
    <scope>NUCLEOTIDE SEQUENCE [LARGE SCALE GENOMIC DNA]</scope>
    <source>
        <strain evidence="7 8">NCTC12360</strain>
    </source>
</reference>
<gene>
    <name evidence="7" type="primary">yabJ</name>
    <name evidence="6" type="ORF">EGM181_09495</name>
    <name evidence="5" type="ORF">GTI89_09560</name>
    <name evidence="2" type="ORF">HWH42_13805</name>
    <name evidence="7" type="ORF">NCTC12360_00759</name>
    <name evidence="4" type="ORF">P7E30_09465</name>
    <name evidence="3" type="ORF">QRX88_13330</name>
</gene>
<dbReference type="OrthoDB" id="9803101at2"/>
<evidence type="ECO:0000313" key="6">
    <source>
        <dbReference type="EMBL" id="QOG27466.1"/>
    </source>
</evidence>
<keyword evidence="8" id="KW-1185">Reference proteome</keyword>
<dbReference type="EMBL" id="WVTI01000007">
    <property type="protein sequence ID" value="MXS26303.1"/>
    <property type="molecule type" value="Genomic_DNA"/>
</dbReference>